<dbReference type="PANTHER" id="PTHR12468:SF2">
    <property type="entry name" value="GPI MANNOSYLTRANSFERASE 2"/>
    <property type="match status" value="1"/>
</dbReference>
<evidence type="ECO:0000256" key="8">
    <source>
        <dbReference type="ARBA" id="ARBA00022989"/>
    </source>
</evidence>
<evidence type="ECO:0008006" key="13">
    <source>
        <dbReference type="Google" id="ProtNLM"/>
    </source>
</evidence>
<evidence type="ECO:0000313" key="12">
    <source>
        <dbReference type="Proteomes" id="UP000249324"/>
    </source>
</evidence>
<reference evidence="11 12" key="1">
    <citation type="journal article" date="2021" name="BMC Genomics">
        <title>Genome-resolved metagenome and metatranscriptome analyses of thermophilic composting reveal key bacterial players and their metabolic interactions.</title>
        <authorList>
            <person name="Braga L.P.P."/>
            <person name="Pereira R.V."/>
            <person name="Martins L.F."/>
            <person name="Moura L.M.S."/>
            <person name="Sanchez F.B."/>
            <person name="Patane J.S.L."/>
            <person name="da Silva A.M."/>
            <person name="Setubal J.C."/>
        </authorList>
    </citation>
    <scope>NUCLEOTIDE SEQUENCE [LARGE SCALE GENOMIC DNA]</scope>
    <source>
        <strain evidence="11">ZC4RG45</strain>
    </source>
</reference>
<protein>
    <recommendedName>
        <fullName evidence="13">Glycosyltransferase RgtA/B/C/D-like domain-containing protein</fullName>
    </recommendedName>
</protein>
<evidence type="ECO:0000256" key="10">
    <source>
        <dbReference type="SAM" id="Phobius"/>
    </source>
</evidence>
<evidence type="ECO:0000256" key="9">
    <source>
        <dbReference type="ARBA" id="ARBA00023136"/>
    </source>
</evidence>
<keyword evidence="5" id="KW-0808">Transferase</keyword>
<dbReference type="InterPro" id="IPR007315">
    <property type="entry name" value="PIG-V/Gpi18"/>
</dbReference>
<dbReference type="Proteomes" id="UP000249324">
    <property type="component" value="Unassembled WGS sequence"/>
</dbReference>
<feature type="transmembrane region" description="Helical" evidence="10">
    <location>
        <begin position="339"/>
        <end position="357"/>
    </location>
</feature>
<feature type="transmembrane region" description="Helical" evidence="10">
    <location>
        <begin position="242"/>
        <end position="262"/>
    </location>
</feature>
<keyword evidence="7" id="KW-0256">Endoplasmic reticulum</keyword>
<keyword evidence="8 10" id="KW-1133">Transmembrane helix</keyword>
<keyword evidence="4" id="KW-0328">Glycosyltransferase</keyword>
<feature type="transmembrane region" description="Helical" evidence="10">
    <location>
        <begin position="197"/>
        <end position="230"/>
    </location>
</feature>
<organism evidence="11 12">
    <name type="scientific">Thermocrispum agreste</name>
    <dbReference type="NCBI Taxonomy" id="37925"/>
    <lineage>
        <taxon>Bacteria</taxon>
        <taxon>Bacillati</taxon>
        <taxon>Actinomycetota</taxon>
        <taxon>Actinomycetes</taxon>
        <taxon>Pseudonocardiales</taxon>
        <taxon>Pseudonocardiaceae</taxon>
        <taxon>Thermocrispum</taxon>
    </lineage>
</organism>
<evidence type="ECO:0000256" key="1">
    <source>
        <dbReference type="ARBA" id="ARBA00004477"/>
    </source>
</evidence>
<keyword evidence="6 10" id="KW-0812">Transmembrane</keyword>
<evidence type="ECO:0000256" key="6">
    <source>
        <dbReference type="ARBA" id="ARBA00022692"/>
    </source>
</evidence>
<keyword evidence="3" id="KW-0337">GPI-anchor biosynthesis</keyword>
<keyword evidence="9 10" id="KW-0472">Membrane</keyword>
<dbReference type="PANTHER" id="PTHR12468">
    <property type="entry name" value="GPI MANNOSYLTRANSFERASE 2"/>
    <property type="match status" value="1"/>
</dbReference>
<comment type="pathway">
    <text evidence="2">Glycolipid biosynthesis; glycosylphosphatidylinositol-anchor biosynthesis.</text>
</comment>
<feature type="transmembrane region" description="Helical" evidence="10">
    <location>
        <begin position="155"/>
        <end position="177"/>
    </location>
</feature>
<dbReference type="GO" id="GO:0016020">
    <property type="term" value="C:membrane"/>
    <property type="evidence" value="ECO:0007669"/>
    <property type="project" value="GOC"/>
</dbReference>
<feature type="transmembrane region" description="Helical" evidence="10">
    <location>
        <begin position="30"/>
        <end position="55"/>
    </location>
</feature>
<dbReference type="AlphaFoldDB" id="A0ABD6FB17"/>
<feature type="transmembrane region" description="Helical" evidence="10">
    <location>
        <begin position="386"/>
        <end position="408"/>
    </location>
</feature>
<feature type="transmembrane region" description="Helical" evidence="10">
    <location>
        <begin position="121"/>
        <end position="143"/>
    </location>
</feature>
<name>A0ABD6FB17_9PSEU</name>
<feature type="transmembrane region" description="Helical" evidence="10">
    <location>
        <begin position="314"/>
        <end position="332"/>
    </location>
</feature>
<sequence length="412" mass="43123">MTDAATRTSDSADTGVWHAQRTDGTTGRTLLWWTAPALVYLGVRQLGVLVLSLMASRHEATTTQALTSWDGQWFLGIAAGGYQNAPEQLVDANGQRSDATPLAFFPGYPKLVGALADGFGLPYHSVGFAVTLISGVVAAYGIYRIGTLVKGGSRRVGLILVALFAASPMGVVLSMTYSEALFCACASWVLVFLLRRQWLAAGALCGLAGLVRITAAALVLAVVVSVVIFLVRERDARTGERLAAIGAAVLAPLGLIGFLWWAGARITPGADIVTQILSWNELQAEGWGSAFDGGISTAKYALHALATAGSAYDIGTVFVLLTAAVLAVVCCTQRLPWSMLIYGLAVFSMVAGSAGLMNSKARLLVPAFTLLIPVAVALARRRPATAVLVVAAAALASGWFGAHALLVWEYAI</sequence>
<evidence type="ECO:0000256" key="5">
    <source>
        <dbReference type="ARBA" id="ARBA00022679"/>
    </source>
</evidence>
<evidence type="ECO:0000313" key="11">
    <source>
        <dbReference type="EMBL" id="MFO7191245.1"/>
    </source>
</evidence>
<dbReference type="GO" id="GO:0016757">
    <property type="term" value="F:glycosyltransferase activity"/>
    <property type="evidence" value="ECO:0007669"/>
    <property type="project" value="UniProtKB-KW"/>
</dbReference>
<dbReference type="GO" id="GO:0006506">
    <property type="term" value="P:GPI anchor biosynthetic process"/>
    <property type="evidence" value="ECO:0007669"/>
    <property type="project" value="UniProtKB-KW"/>
</dbReference>
<evidence type="ECO:0000256" key="2">
    <source>
        <dbReference type="ARBA" id="ARBA00004687"/>
    </source>
</evidence>
<evidence type="ECO:0000256" key="4">
    <source>
        <dbReference type="ARBA" id="ARBA00022676"/>
    </source>
</evidence>
<evidence type="ECO:0000256" key="3">
    <source>
        <dbReference type="ARBA" id="ARBA00022502"/>
    </source>
</evidence>
<gene>
    <name evidence="11" type="ORF">DIU77_003255</name>
</gene>
<comment type="caution">
    <text evidence="11">The sequence shown here is derived from an EMBL/GenBank/DDBJ whole genome shotgun (WGS) entry which is preliminary data.</text>
</comment>
<dbReference type="EMBL" id="QGUI02000021">
    <property type="protein sequence ID" value="MFO7191245.1"/>
    <property type="molecule type" value="Genomic_DNA"/>
</dbReference>
<feature type="transmembrane region" description="Helical" evidence="10">
    <location>
        <begin position="363"/>
        <end position="379"/>
    </location>
</feature>
<evidence type="ECO:0000256" key="7">
    <source>
        <dbReference type="ARBA" id="ARBA00022824"/>
    </source>
</evidence>
<accession>A0ABD6FB17</accession>
<comment type="subcellular location">
    <subcellularLocation>
        <location evidence="1">Endoplasmic reticulum membrane</location>
        <topology evidence="1">Multi-pass membrane protein</topology>
    </subcellularLocation>
</comment>
<proteinExistence type="predicted"/>